<accession>A0A133NJ58</accession>
<evidence type="ECO:0000313" key="3">
    <source>
        <dbReference type="EMBL" id="KXA16335.1"/>
    </source>
</evidence>
<dbReference type="AlphaFoldDB" id="A0A133NJ58"/>
<feature type="transmembrane region" description="Helical" evidence="1">
    <location>
        <begin position="74"/>
        <end position="107"/>
    </location>
</feature>
<dbReference type="Proteomes" id="UP000070617">
    <property type="component" value="Unassembled WGS sequence"/>
</dbReference>
<keyword evidence="1" id="KW-0472">Membrane</keyword>
<feature type="transmembrane region" description="Helical" evidence="1">
    <location>
        <begin position="113"/>
        <end position="133"/>
    </location>
</feature>
<keyword evidence="1" id="KW-1133">Transmembrane helix</keyword>
<dbReference type="STRING" id="134605.HMPREF3206_00435"/>
<organism evidence="3 4">
    <name type="scientific">Fusobacterium equinum</name>
    <dbReference type="NCBI Taxonomy" id="134605"/>
    <lineage>
        <taxon>Bacteria</taxon>
        <taxon>Fusobacteriati</taxon>
        <taxon>Fusobacteriota</taxon>
        <taxon>Fusobacteriia</taxon>
        <taxon>Fusobacteriales</taxon>
        <taxon>Fusobacteriaceae</taxon>
        <taxon>Fusobacterium</taxon>
    </lineage>
</organism>
<name>A0A133NJ58_9FUSO</name>
<dbReference type="PATRIC" id="fig|134605.3.peg.437"/>
<evidence type="ECO:0000256" key="1">
    <source>
        <dbReference type="SAM" id="Phobius"/>
    </source>
</evidence>
<dbReference type="InterPro" id="IPR009936">
    <property type="entry name" value="DUF1468"/>
</dbReference>
<feature type="domain" description="DUF1468" evidence="2">
    <location>
        <begin position="11"/>
        <end position="138"/>
    </location>
</feature>
<keyword evidence="1" id="KW-0812">Transmembrane</keyword>
<gene>
    <name evidence="3" type="ORF">HMPREF3206_00435</name>
</gene>
<dbReference type="Pfam" id="PF07331">
    <property type="entry name" value="TctB"/>
    <property type="match status" value="1"/>
</dbReference>
<protein>
    <recommendedName>
        <fullName evidence="2">DUF1468 domain-containing protein</fullName>
    </recommendedName>
</protein>
<feature type="transmembrane region" description="Helical" evidence="1">
    <location>
        <begin position="7"/>
        <end position="27"/>
    </location>
</feature>
<dbReference type="RefSeq" id="WP_060793427.1">
    <property type="nucleotide sequence ID" value="NZ_KQ956516.1"/>
</dbReference>
<dbReference type="EMBL" id="LRPX01000015">
    <property type="protein sequence ID" value="KXA16335.1"/>
    <property type="molecule type" value="Genomic_DNA"/>
</dbReference>
<comment type="caution">
    <text evidence="3">The sequence shown here is derived from an EMBL/GenBank/DDBJ whole genome shotgun (WGS) entry which is preliminary data.</text>
</comment>
<evidence type="ECO:0000259" key="2">
    <source>
        <dbReference type="Pfam" id="PF07331"/>
    </source>
</evidence>
<reference evidence="4" key="1">
    <citation type="submission" date="2016-01" db="EMBL/GenBank/DDBJ databases">
        <authorList>
            <person name="Mitreva M."/>
            <person name="Pepin K.H."/>
            <person name="Mihindukulasuriya K.A."/>
            <person name="Fulton R."/>
            <person name="Fronick C."/>
            <person name="O'Laughlin M."/>
            <person name="Miner T."/>
            <person name="Herter B."/>
            <person name="Rosa B.A."/>
            <person name="Cordes M."/>
            <person name="Tomlinson C."/>
            <person name="Wollam A."/>
            <person name="Palsikar V.B."/>
            <person name="Mardis E.R."/>
            <person name="Wilson R.K."/>
        </authorList>
    </citation>
    <scope>NUCLEOTIDE SEQUENCE [LARGE SCALE GENOMIC DNA]</scope>
    <source>
        <strain evidence="4">CMW8396</strain>
    </source>
</reference>
<proteinExistence type="predicted"/>
<sequence>MIKYDRILTIGLIILETLYFFMIKSLPEKAAKYPLFVLALLIILTIVLGIKSFTTKIEKEKSEIFQGFQGKQFIFIVVLSAIYIFGIEKIGFFISSFVYLIVIMVGLKSNIKWAVISSIVFCLLIYSIFVVFLKVPVPNGILI</sequence>
<keyword evidence="4" id="KW-1185">Reference proteome</keyword>
<evidence type="ECO:0000313" key="4">
    <source>
        <dbReference type="Proteomes" id="UP000070617"/>
    </source>
</evidence>
<feature type="transmembrane region" description="Helical" evidence="1">
    <location>
        <begin position="33"/>
        <end position="53"/>
    </location>
</feature>